<evidence type="ECO:0000259" key="1">
    <source>
        <dbReference type="Pfam" id="PF06985"/>
    </source>
</evidence>
<organism evidence="2 3">
    <name type="scientific">Lineolata rhizophorae</name>
    <dbReference type="NCBI Taxonomy" id="578093"/>
    <lineage>
        <taxon>Eukaryota</taxon>
        <taxon>Fungi</taxon>
        <taxon>Dikarya</taxon>
        <taxon>Ascomycota</taxon>
        <taxon>Pezizomycotina</taxon>
        <taxon>Dothideomycetes</taxon>
        <taxon>Dothideomycetes incertae sedis</taxon>
        <taxon>Lineolatales</taxon>
        <taxon>Lineolataceae</taxon>
        <taxon>Lineolata</taxon>
    </lineage>
</organism>
<evidence type="ECO:0000313" key="2">
    <source>
        <dbReference type="EMBL" id="KAF2454933.1"/>
    </source>
</evidence>
<dbReference type="PANTHER" id="PTHR24148">
    <property type="entry name" value="ANKYRIN REPEAT DOMAIN-CONTAINING PROTEIN 39 HOMOLOG-RELATED"/>
    <property type="match status" value="1"/>
</dbReference>
<dbReference type="EMBL" id="MU001689">
    <property type="protein sequence ID" value="KAF2454933.1"/>
    <property type="molecule type" value="Genomic_DNA"/>
</dbReference>
<dbReference type="InterPro" id="IPR052895">
    <property type="entry name" value="HetReg/Transcr_Mod"/>
</dbReference>
<dbReference type="Proteomes" id="UP000799766">
    <property type="component" value="Unassembled WGS sequence"/>
</dbReference>
<sequence>MRQLQAVGMQALAREGTAMQCAQQPLEYLASLSNDADSPLRCTFYRNIHHIDPGIGVEDATYIYEPLDDSTTWIRILELQPSANPTAPICCHLHSMPISYAPTYEAISYVWGAEPASRLVQCSGRNLAIKPNLHDALMRLRLPIRPRFLWADAVCIDQADARERSHQVRLMRRIYRDAAAVLVWLGQDTGGVAGEALEGVRSIRRGYVPPVERHSLWSAIAALFGAAWFWRVWVVQEIVLGGAQAEVLWGDEAHAEWMDVGFAAAWIRSAGYQLMQRHAMPGVFNAYMMYRLSMKEIDVPPVTFLRLLTLTRQFRCSDPRDRVFGLLGLPMEEVDTDKGEVFLEPSYAKSTAEVYVELARKVLDKMRTLHLLSAVQHGLDMEEELPSWVPQWDRCFVRTLAPSDPGVGTFSAAKGICIAELLSPCADALLLHGIEFDTLTFVSDIIPDKHHSRNAARFMTSLWENHVKPLGSHLSYPSLEKAFCWTLSTGKDWYGMLVENESEHIADFDAFLGDRVDCFAPVDQTFYRAVITRGDPERFSEAASNGCGGRRFFLTSKGYMGVGPPTLRDGDRVCVLYGGIVPFLLRLRDGHWKLVGEAYVHGLMDGEAVDSLGQPDGGKGIVFEIR</sequence>
<dbReference type="OrthoDB" id="5386682at2759"/>
<proteinExistence type="predicted"/>
<dbReference type="AlphaFoldDB" id="A0A6A6NUI4"/>
<keyword evidence="3" id="KW-1185">Reference proteome</keyword>
<dbReference type="PANTHER" id="PTHR24148:SF64">
    <property type="entry name" value="HETEROKARYON INCOMPATIBILITY DOMAIN-CONTAINING PROTEIN"/>
    <property type="match status" value="1"/>
</dbReference>
<accession>A0A6A6NUI4</accession>
<name>A0A6A6NUI4_9PEZI</name>
<gene>
    <name evidence="2" type="ORF">BDY21DRAFT_97113</name>
</gene>
<dbReference type="Pfam" id="PF26639">
    <property type="entry name" value="Het-6_barrel"/>
    <property type="match status" value="1"/>
</dbReference>
<dbReference type="Pfam" id="PF06985">
    <property type="entry name" value="HET"/>
    <property type="match status" value="1"/>
</dbReference>
<dbReference type="InterPro" id="IPR010730">
    <property type="entry name" value="HET"/>
</dbReference>
<evidence type="ECO:0000313" key="3">
    <source>
        <dbReference type="Proteomes" id="UP000799766"/>
    </source>
</evidence>
<reference evidence="2" key="1">
    <citation type="journal article" date="2020" name="Stud. Mycol.">
        <title>101 Dothideomycetes genomes: a test case for predicting lifestyles and emergence of pathogens.</title>
        <authorList>
            <person name="Haridas S."/>
            <person name="Albert R."/>
            <person name="Binder M."/>
            <person name="Bloem J."/>
            <person name="Labutti K."/>
            <person name="Salamov A."/>
            <person name="Andreopoulos B."/>
            <person name="Baker S."/>
            <person name="Barry K."/>
            <person name="Bills G."/>
            <person name="Bluhm B."/>
            <person name="Cannon C."/>
            <person name="Castanera R."/>
            <person name="Culley D."/>
            <person name="Daum C."/>
            <person name="Ezra D."/>
            <person name="Gonzalez J."/>
            <person name="Henrissat B."/>
            <person name="Kuo A."/>
            <person name="Liang C."/>
            <person name="Lipzen A."/>
            <person name="Lutzoni F."/>
            <person name="Magnuson J."/>
            <person name="Mondo S."/>
            <person name="Nolan M."/>
            <person name="Ohm R."/>
            <person name="Pangilinan J."/>
            <person name="Park H.-J."/>
            <person name="Ramirez L."/>
            <person name="Alfaro M."/>
            <person name="Sun H."/>
            <person name="Tritt A."/>
            <person name="Yoshinaga Y."/>
            <person name="Zwiers L.-H."/>
            <person name="Turgeon B."/>
            <person name="Goodwin S."/>
            <person name="Spatafora J."/>
            <person name="Crous P."/>
            <person name="Grigoriev I."/>
        </authorList>
    </citation>
    <scope>NUCLEOTIDE SEQUENCE</scope>
    <source>
        <strain evidence="2">ATCC 16933</strain>
    </source>
</reference>
<feature type="domain" description="Heterokaryon incompatibility" evidence="1">
    <location>
        <begin position="104"/>
        <end position="237"/>
    </location>
</feature>
<protein>
    <submittedName>
        <fullName evidence="2">Heterokaryon incompatibility protein-domain-containing protein</fullName>
    </submittedName>
</protein>